<reference evidence="1" key="2">
    <citation type="journal article" date="2015" name="Fish Shellfish Immunol.">
        <title>Early steps in the European eel (Anguilla anguilla)-Vibrio vulnificus interaction in the gills: Role of the RtxA13 toxin.</title>
        <authorList>
            <person name="Callol A."/>
            <person name="Pajuelo D."/>
            <person name="Ebbesson L."/>
            <person name="Teles M."/>
            <person name="MacKenzie S."/>
            <person name="Amaro C."/>
        </authorList>
    </citation>
    <scope>NUCLEOTIDE SEQUENCE</scope>
</reference>
<dbReference type="AlphaFoldDB" id="A0A0E9S2Y4"/>
<proteinExistence type="predicted"/>
<dbReference type="EMBL" id="GBXM01073005">
    <property type="protein sequence ID" value="JAH35572.1"/>
    <property type="molecule type" value="Transcribed_RNA"/>
</dbReference>
<accession>A0A0E9S2Y4</accession>
<name>A0A0E9S2Y4_ANGAN</name>
<organism evidence="1">
    <name type="scientific">Anguilla anguilla</name>
    <name type="common">European freshwater eel</name>
    <name type="synonym">Muraena anguilla</name>
    <dbReference type="NCBI Taxonomy" id="7936"/>
    <lineage>
        <taxon>Eukaryota</taxon>
        <taxon>Metazoa</taxon>
        <taxon>Chordata</taxon>
        <taxon>Craniata</taxon>
        <taxon>Vertebrata</taxon>
        <taxon>Euteleostomi</taxon>
        <taxon>Actinopterygii</taxon>
        <taxon>Neopterygii</taxon>
        <taxon>Teleostei</taxon>
        <taxon>Anguilliformes</taxon>
        <taxon>Anguillidae</taxon>
        <taxon>Anguilla</taxon>
    </lineage>
</organism>
<sequence length="41" mass="4959">MTRGTPITRRWRHPWFAKIEVTREDKIRVPARDLWLVLGLS</sequence>
<evidence type="ECO:0000313" key="1">
    <source>
        <dbReference type="EMBL" id="JAH35572.1"/>
    </source>
</evidence>
<reference evidence="1" key="1">
    <citation type="submission" date="2014-11" db="EMBL/GenBank/DDBJ databases">
        <authorList>
            <person name="Amaro Gonzalez C."/>
        </authorList>
    </citation>
    <scope>NUCLEOTIDE SEQUENCE</scope>
</reference>
<protein>
    <submittedName>
        <fullName evidence="1">Uncharacterized protein</fullName>
    </submittedName>
</protein>